<reference evidence="17 18" key="1">
    <citation type="submission" date="2017-02" db="EMBL/GenBank/DDBJ databases">
        <authorList>
            <person name="Peterson S.W."/>
        </authorList>
    </citation>
    <scope>NUCLEOTIDE SEQUENCE [LARGE SCALE GENOMIC DNA]</scope>
    <source>
        <strain evidence="17 18">CIP104813</strain>
    </source>
</reference>
<dbReference type="InterPro" id="IPR000214">
    <property type="entry name" value="Znf_DNA_glyclase/AP_lyase"/>
</dbReference>
<sequence>MPEGDTVFRQCRRLDDALAGGTITRSDLRVPALAETDLRGWTVREVVPRGKHLLMRLDPPPALAAAARAPLTLHSHLMMDGIWRVDGRSLRASDAYSGPRETHTVRAVIDVGHPDGRTCRAEGYDIKQVRLVRERDEDELVGHLGPDLLDPAWDAARRARAVENLAARPERPVGLALLDQRNLAGIGNIYRCELCFLLRIHPARPIGELADPGQAVDLAHRLLTVNRDRTVRVTTGGMMGRRDGDLWVYAREGRPCRRCGTRIERGELDEPELAGTEPRIISFCPHCQVPPPGATGPSARGSAVRRPARDPRERRPRGPRAR</sequence>
<keyword evidence="6 17" id="KW-0378">Hydrolase</keyword>
<dbReference type="Pfam" id="PF06831">
    <property type="entry name" value="H2TH"/>
    <property type="match status" value="1"/>
</dbReference>
<dbReference type="PANTHER" id="PTHR42697:SF1">
    <property type="entry name" value="ENDONUCLEASE 8"/>
    <property type="match status" value="1"/>
</dbReference>
<evidence type="ECO:0000256" key="7">
    <source>
        <dbReference type="ARBA" id="ARBA00022833"/>
    </source>
</evidence>
<feature type="domain" description="Formamidopyrimidine-DNA glycosylase catalytic" evidence="16">
    <location>
        <begin position="2"/>
        <end position="99"/>
    </location>
</feature>
<evidence type="ECO:0000256" key="2">
    <source>
        <dbReference type="ARBA" id="ARBA00012720"/>
    </source>
</evidence>
<dbReference type="InterPro" id="IPR015886">
    <property type="entry name" value="H2TH_FPG"/>
</dbReference>
<name>A0A1X6X3K5_9MICO</name>
<dbReference type="SMART" id="SM01232">
    <property type="entry name" value="H2TH"/>
    <property type="match status" value="1"/>
</dbReference>
<dbReference type="GO" id="GO:0006284">
    <property type="term" value="P:base-excision repair"/>
    <property type="evidence" value="ECO:0007669"/>
    <property type="project" value="InterPro"/>
</dbReference>
<dbReference type="Gene3D" id="1.10.8.50">
    <property type="match status" value="1"/>
</dbReference>
<comment type="similarity">
    <text evidence="1">Belongs to the FPG family.</text>
</comment>
<dbReference type="Pfam" id="PF01149">
    <property type="entry name" value="Fapy_DNA_glyco"/>
    <property type="match status" value="1"/>
</dbReference>
<dbReference type="OrthoDB" id="9800855at2"/>
<dbReference type="SUPFAM" id="SSF57716">
    <property type="entry name" value="Glucocorticoid receptor-like (DNA-binding domain)"/>
    <property type="match status" value="1"/>
</dbReference>
<keyword evidence="5 13" id="KW-0863">Zinc-finger</keyword>
<dbReference type="SMART" id="SM00898">
    <property type="entry name" value="Fapy_DNA_glyco"/>
    <property type="match status" value="1"/>
</dbReference>
<dbReference type="SUPFAM" id="SSF46946">
    <property type="entry name" value="S13-like H2TH domain"/>
    <property type="match status" value="1"/>
</dbReference>
<keyword evidence="10" id="KW-0456">Lyase</keyword>
<evidence type="ECO:0000256" key="12">
    <source>
        <dbReference type="ARBA" id="ARBA00023295"/>
    </source>
</evidence>
<organism evidence="17 18">
    <name type="scientific">Brachybacterium nesterenkovii</name>
    <dbReference type="NCBI Taxonomy" id="47847"/>
    <lineage>
        <taxon>Bacteria</taxon>
        <taxon>Bacillati</taxon>
        <taxon>Actinomycetota</taxon>
        <taxon>Actinomycetes</taxon>
        <taxon>Micrococcales</taxon>
        <taxon>Dermabacteraceae</taxon>
        <taxon>Brachybacterium</taxon>
    </lineage>
</organism>
<evidence type="ECO:0000256" key="8">
    <source>
        <dbReference type="ARBA" id="ARBA00023125"/>
    </source>
</evidence>
<evidence type="ECO:0000256" key="6">
    <source>
        <dbReference type="ARBA" id="ARBA00022801"/>
    </source>
</evidence>
<gene>
    <name evidence="17" type="ORF">FM110_09700</name>
</gene>
<evidence type="ECO:0000256" key="4">
    <source>
        <dbReference type="ARBA" id="ARBA00022763"/>
    </source>
</evidence>
<dbReference type="RefSeq" id="WP_087104572.1">
    <property type="nucleotide sequence ID" value="NZ_FWFG01000084.1"/>
</dbReference>
<keyword evidence="8" id="KW-0238">DNA-binding</keyword>
<dbReference type="SUPFAM" id="SSF81624">
    <property type="entry name" value="N-terminal domain of MutM-like DNA repair proteins"/>
    <property type="match status" value="1"/>
</dbReference>
<dbReference type="GO" id="GO:0000703">
    <property type="term" value="F:oxidized pyrimidine nucleobase lesion DNA N-glycosylase activity"/>
    <property type="evidence" value="ECO:0007669"/>
    <property type="project" value="TreeGrafter"/>
</dbReference>
<evidence type="ECO:0000256" key="5">
    <source>
        <dbReference type="ARBA" id="ARBA00022771"/>
    </source>
</evidence>
<feature type="domain" description="FPG-type" evidence="15">
    <location>
        <begin position="247"/>
        <end position="289"/>
    </location>
</feature>
<keyword evidence="7" id="KW-0862">Zinc</keyword>
<dbReference type="Gene3D" id="3.20.190.10">
    <property type="entry name" value="MutM-like, N-terminal"/>
    <property type="match status" value="1"/>
</dbReference>
<keyword evidence="4" id="KW-0227">DNA damage</keyword>
<keyword evidence="9" id="KW-0234">DNA repair</keyword>
<dbReference type="EMBL" id="FWFG01000084">
    <property type="protein sequence ID" value="SLM93344.1"/>
    <property type="molecule type" value="Genomic_DNA"/>
</dbReference>
<dbReference type="EC" id="4.2.99.18" evidence="2"/>
<keyword evidence="12 17" id="KW-0326">Glycosidase</keyword>
<evidence type="ECO:0000256" key="10">
    <source>
        <dbReference type="ARBA" id="ARBA00023239"/>
    </source>
</evidence>
<proteinExistence type="inferred from homology"/>
<dbReference type="PANTHER" id="PTHR42697">
    <property type="entry name" value="ENDONUCLEASE 8"/>
    <property type="match status" value="1"/>
</dbReference>
<evidence type="ECO:0000256" key="13">
    <source>
        <dbReference type="PROSITE-ProRule" id="PRU00391"/>
    </source>
</evidence>
<protein>
    <recommendedName>
        <fullName evidence="2">DNA-(apurinic or apyrimidinic site) lyase</fullName>
        <ecNumber evidence="2">4.2.99.18</ecNumber>
    </recommendedName>
</protein>
<evidence type="ECO:0000256" key="3">
    <source>
        <dbReference type="ARBA" id="ARBA00022723"/>
    </source>
</evidence>
<keyword evidence="18" id="KW-1185">Reference proteome</keyword>
<accession>A0A1X6X3K5</accession>
<dbReference type="GO" id="GO:0008270">
    <property type="term" value="F:zinc ion binding"/>
    <property type="evidence" value="ECO:0007669"/>
    <property type="project" value="UniProtKB-KW"/>
</dbReference>
<evidence type="ECO:0000259" key="16">
    <source>
        <dbReference type="PROSITE" id="PS51068"/>
    </source>
</evidence>
<dbReference type="GO" id="GO:0003684">
    <property type="term" value="F:damaged DNA binding"/>
    <property type="evidence" value="ECO:0007669"/>
    <property type="project" value="InterPro"/>
</dbReference>
<evidence type="ECO:0000256" key="14">
    <source>
        <dbReference type="SAM" id="MobiDB-lite"/>
    </source>
</evidence>
<dbReference type="Proteomes" id="UP000195981">
    <property type="component" value="Unassembled WGS sequence"/>
</dbReference>
<dbReference type="AlphaFoldDB" id="A0A1X6X3K5"/>
<evidence type="ECO:0000256" key="11">
    <source>
        <dbReference type="ARBA" id="ARBA00023268"/>
    </source>
</evidence>
<dbReference type="PROSITE" id="PS51066">
    <property type="entry name" value="ZF_FPG_2"/>
    <property type="match status" value="1"/>
</dbReference>
<keyword evidence="11" id="KW-0511">Multifunctional enzyme</keyword>
<keyword evidence="3" id="KW-0479">Metal-binding</keyword>
<evidence type="ECO:0000256" key="1">
    <source>
        <dbReference type="ARBA" id="ARBA00009409"/>
    </source>
</evidence>
<evidence type="ECO:0000259" key="15">
    <source>
        <dbReference type="PROSITE" id="PS51066"/>
    </source>
</evidence>
<dbReference type="PROSITE" id="PS51068">
    <property type="entry name" value="FPG_CAT"/>
    <property type="match status" value="1"/>
</dbReference>
<evidence type="ECO:0000313" key="17">
    <source>
        <dbReference type="EMBL" id="SLM93344.1"/>
    </source>
</evidence>
<feature type="region of interest" description="Disordered" evidence="14">
    <location>
        <begin position="286"/>
        <end position="322"/>
    </location>
</feature>
<evidence type="ECO:0000256" key="9">
    <source>
        <dbReference type="ARBA" id="ARBA00023204"/>
    </source>
</evidence>
<dbReference type="GO" id="GO:0140078">
    <property type="term" value="F:class I DNA-(apurinic or apyrimidinic site) endonuclease activity"/>
    <property type="evidence" value="ECO:0007669"/>
    <property type="project" value="UniProtKB-EC"/>
</dbReference>
<evidence type="ECO:0000313" key="18">
    <source>
        <dbReference type="Proteomes" id="UP000195981"/>
    </source>
</evidence>
<dbReference type="InterPro" id="IPR012319">
    <property type="entry name" value="FPG_cat"/>
</dbReference>
<dbReference type="InterPro" id="IPR010979">
    <property type="entry name" value="Ribosomal_uS13-like_H2TH"/>
</dbReference>
<dbReference type="InterPro" id="IPR035937">
    <property type="entry name" value="FPG_N"/>
</dbReference>